<sequence>MVHEDIDVDGVDPELAALIRECVATDPAERPGPDAVIARCAVSSALAEDPFYVRLSGDAEAVPRDLRAASAAGLVPPGHGAPTPPAYPPTAGPGDWTVVFYHVLGGPTDCESIGCHGFHVGSS</sequence>
<keyword evidence="1" id="KW-0808">Transferase</keyword>
<evidence type="ECO:0000313" key="2">
    <source>
        <dbReference type="Proteomes" id="UP000011205"/>
    </source>
</evidence>
<gene>
    <name evidence="1" type="ORF">STVIR_4687</name>
</gene>
<dbReference type="Proteomes" id="UP000011205">
    <property type="component" value="Unassembled WGS sequence"/>
</dbReference>
<reference evidence="1 2" key="1">
    <citation type="journal article" date="2013" name="Genome Announc.">
        <title>Draft Genome Sequence of Streptomyces viridochromogenes Strain Tu57, Producer of Avilamycin.</title>
        <authorList>
            <person name="Gruning B.A."/>
            <person name="Erxleben A."/>
            <person name="Hahnlein A."/>
            <person name="Gunther S."/>
        </authorList>
    </citation>
    <scope>NUCLEOTIDE SEQUENCE [LARGE SCALE GENOMIC DNA]</scope>
    <source>
        <strain evidence="1 2">Tue57</strain>
    </source>
</reference>
<comment type="caution">
    <text evidence="1">The sequence shown here is derived from an EMBL/GenBank/DDBJ whole genome shotgun (WGS) entry which is preliminary data.</text>
</comment>
<organism evidence="1 2">
    <name type="scientific">Streptomyces viridochromogenes Tue57</name>
    <dbReference type="NCBI Taxonomy" id="1160705"/>
    <lineage>
        <taxon>Bacteria</taxon>
        <taxon>Bacillati</taxon>
        <taxon>Actinomycetota</taxon>
        <taxon>Actinomycetes</taxon>
        <taxon>Kitasatosporales</taxon>
        <taxon>Streptomycetaceae</taxon>
        <taxon>Streptomyces</taxon>
    </lineage>
</organism>
<proteinExistence type="predicted"/>
<dbReference type="GO" id="GO:0004674">
    <property type="term" value="F:protein serine/threonine kinase activity"/>
    <property type="evidence" value="ECO:0007669"/>
    <property type="project" value="UniProtKB-KW"/>
</dbReference>
<keyword evidence="1" id="KW-0418">Kinase</keyword>
<name>L8P9I5_STRVR</name>
<dbReference type="PATRIC" id="fig|1160705.3.peg.4632"/>
<keyword evidence="1" id="KW-0723">Serine/threonine-protein kinase</keyword>
<dbReference type="EMBL" id="AMLP01000142">
    <property type="protein sequence ID" value="ELS54221.1"/>
    <property type="molecule type" value="Genomic_DNA"/>
</dbReference>
<evidence type="ECO:0000313" key="1">
    <source>
        <dbReference type="EMBL" id="ELS54221.1"/>
    </source>
</evidence>
<dbReference type="AlphaFoldDB" id="L8P9I5"/>
<protein>
    <submittedName>
        <fullName evidence="1">Putative serine/threonine protein kinase</fullName>
    </submittedName>
</protein>
<accession>L8P9I5</accession>